<evidence type="ECO:0000313" key="1">
    <source>
        <dbReference type="EMBL" id="ETS02517.1"/>
    </source>
</evidence>
<accession>A0A024SEA9</accession>
<dbReference type="AlphaFoldDB" id="A0A024SEA9"/>
<dbReference type="KEGG" id="trr:M419DRAFT_8152"/>
<gene>
    <name evidence="1" type="ORF">M419DRAFT_8152</name>
</gene>
<sequence>MEPSGYANNAELVSKFQVMSATLLLRTAKEEDRAMILSMPTTCSALSLL</sequence>
<evidence type="ECO:0000313" key="2">
    <source>
        <dbReference type="Proteomes" id="UP000024376"/>
    </source>
</evidence>
<reference evidence="2" key="1">
    <citation type="journal article" date="2013" name="Ind. Biotechnol.">
        <title>Comparative genomics analysis of Trichoderma reesei strains.</title>
        <authorList>
            <person name="Koike H."/>
            <person name="Aerts A."/>
            <person name="LaButti K."/>
            <person name="Grigoriev I.V."/>
            <person name="Baker S.E."/>
        </authorList>
    </citation>
    <scope>NUCLEOTIDE SEQUENCE [LARGE SCALE GENOMIC DNA]</scope>
    <source>
        <strain evidence="2">ATCC 56765 / BCRC 32924 / NRRL 11460 / Rut C-30</strain>
    </source>
</reference>
<dbReference type="EMBL" id="KI911145">
    <property type="protein sequence ID" value="ETS02517.1"/>
    <property type="molecule type" value="Genomic_DNA"/>
</dbReference>
<name>A0A024SEA9_HYPJR</name>
<dbReference type="Proteomes" id="UP000024376">
    <property type="component" value="Unassembled WGS sequence"/>
</dbReference>
<dbReference type="HOGENOM" id="CLU_3144024_0_0_1"/>
<protein>
    <submittedName>
        <fullName evidence="1">Uncharacterized protein</fullName>
    </submittedName>
</protein>
<proteinExistence type="predicted"/>
<organism evidence="1 2">
    <name type="scientific">Hypocrea jecorina (strain ATCC 56765 / BCRC 32924 / NRRL 11460 / Rut C-30)</name>
    <name type="common">Trichoderma reesei</name>
    <dbReference type="NCBI Taxonomy" id="1344414"/>
    <lineage>
        <taxon>Eukaryota</taxon>
        <taxon>Fungi</taxon>
        <taxon>Dikarya</taxon>
        <taxon>Ascomycota</taxon>
        <taxon>Pezizomycotina</taxon>
        <taxon>Sordariomycetes</taxon>
        <taxon>Hypocreomycetidae</taxon>
        <taxon>Hypocreales</taxon>
        <taxon>Hypocreaceae</taxon>
        <taxon>Trichoderma</taxon>
    </lineage>
</organism>